<protein>
    <submittedName>
        <fullName evidence="1">Uncharacterized protein</fullName>
    </submittedName>
</protein>
<sequence length="236" mass="26156">MKMDQLRMLLRQIQSPRLQRLYLEFESPMSFVNWPATVQTHTDVSFPALQEVSIDCPILIGDSSEVDISGGVKHILGLFKSAPNIAIIKVQIAITIPADQSKSTFWQPSPDNAASDELNLLPGLLPSMCQAITLLARQKKRHPLLQSFSVDVSLSVPNYDDSSTSFDFWHFCYPGTSATSSTGGKTVQYDTLPDDGRLAVLSVSHDDVDKAEILHENSVEDLREASYWNFGSGLLR</sequence>
<keyword evidence="2" id="KW-1185">Reference proteome</keyword>
<organism evidence="1 2">
    <name type="scientific">Naganishia adeliensis</name>
    <dbReference type="NCBI Taxonomy" id="92952"/>
    <lineage>
        <taxon>Eukaryota</taxon>
        <taxon>Fungi</taxon>
        <taxon>Dikarya</taxon>
        <taxon>Basidiomycota</taxon>
        <taxon>Agaricomycotina</taxon>
        <taxon>Tremellomycetes</taxon>
        <taxon>Filobasidiales</taxon>
        <taxon>Filobasidiaceae</taxon>
        <taxon>Naganishia</taxon>
    </lineage>
</organism>
<proteinExistence type="predicted"/>
<accession>A0ACC2UWN3</accession>
<dbReference type="EMBL" id="JASBWS010000216">
    <property type="protein sequence ID" value="KAJ9091021.1"/>
    <property type="molecule type" value="Genomic_DNA"/>
</dbReference>
<dbReference type="Proteomes" id="UP001230649">
    <property type="component" value="Unassembled WGS sequence"/>
</dbReference>
<evidence type="ECO:0000313" key="2">
    <source>
        <dbReference type="Proteomes" id="UP001230649"/>
    </source>
</evidence>
<evidence type="ECO:0000313" key="1">
    <source>
        <dbReference type="EMBL" id="KAJ9091021.1"/>
    </source>
</evidence>
<comment type="caution">
    <text evidence="1">The sequence shown here is derived from an EMBL/GenBank/DDBJ whole genome shotgun (WGS) entry which is preliminary data.</text>
</comment>
<reference evidence="1" key="1">
    <citation type="submission" date="2023-04" db="EMBL/GenBank/DDBJ databases">
        <title>Draft Genome sequencing of Naganishia species isolated from polar environments using Oxford Nanopore Technology.</title>
        <authorList>
            <person name="Leo P."/>
            <person name="Venkateswaran K."/>
        </authorList>
    </citation>
    <scope>NUCLEOTIDE SEQUENCE</scope>
    <source>
        <strain evidence="1">MNA-CCFEE 5262</strain>
    </source>
</reference>
<gene>
    <name evidence="1" type="ORF">QFC20_007756</name>
</gene>
<name>A0ACC2UWN3_9TREE</name>